<feature type="region of interest" description="Disordered" evidence="1">
    <location>
        <begin position="80"/>
        <end position="117"/>
    </location>
</feature>
<keyword evidence="2" id="KW-0732">Signal</keyword>
<evidence type="ECO:0000256" key="1">
    <source>
        <dbReference type="SAM" id="MobiDB-lite"/>
    </source>
</evidence>
<dbReference type="Proteomes" id="UP001642540">
    <property type="component" value="Unassembled WGS sequence"/>
</dbReference>
<feature type="chain" id="PRO_5045155885" evidence="2">
    <location>
        <begin position="22"/>
        <end position="117"/>
    </location>
</feature>
<feature type="signal peptide" evidence="2">
    <location>
        <begin position="1"/>
        <end position="21"/>
    </location>
</feature>
<reference evidence="3 4" key="1">
    <citation type="submission" date="2024-08" db="EMBL/GenBank/DDBJ databases">
        <authorList>
            <person name="Cucini C."/>
            <person name="Frati F."/>
        </authorList>
    </citation>
    <scope>NUCLEOTIDE SEQUENCE [LARGE SCALE GENOMIC DNA]</scope>
</reference>
<keyword evidence="4" id="KW-1185">Reference proteome</keyword>
<feature type="region of interest" description="Disordered" evidence="1">
    <location>
        <begin position="32"/>
        <end position="67"/>
    </location>
</feature>
<dbReference type="EMBL" id="CAXLJM020000046">
    <property type="protein sequence ID" value="CAL8110594.1"/>
    <property type="molecule type" value="Genomic_DNA"/>
</dbReference>
<gene>
    <name evidence="3" type="ORF">ODALV1_LOCUS14361</name>
</gene>
<evidence type="ECO:0000313" key="3">
    <source>
        <dbReference type="EMBL" id="CAL8110594.1"/>
    </source>
</evidence>
<comment type="caution">
    <text evidence="3">The sequence shown here is derived from an EMBL/GenBank/DDBJ whole genome shotgun (WGS) entry which is preliminary data.</text>
</comment>
<feature type="compositionally biased region" description="Low complexity" evidence="1">
    <location>
        <begin position="32"/>
        <end position="43"/>
    </location>
</feature>
<protein>
    <submittedName>
        <fullName evidence="3">Uncharacterized protein</fullName>
    </submittedName>
</protein>
<name>A0ABP1QRJ8_9HEXA</name>
<feature type="compositionally biased region" description="Basic and acidic residues" evidence="1">
    <location>
        <begin position="97"/>
        <end position="117"/>
    </location>
</feature>
<sequence>MGRLLISVCCIILLYQQLATCIPAPQEAEIAPAAAAEKAPAAAAEEKAPAATDAGNPTNATGPDGRGLLGIDLSILDFSKNKKSKAGQHQPRPQYRRRGDYDDSGEDWAKRIFSDDD</sequence>
<proteinExistence type="predicted"/>
<evidence type="ECO:0000313" key="4">
    <source>
        <dbReference type="Proteomes" id="UP001642540"/>
    </source>
</evidence>
<organism evidence="3 4">
    <name type="scientific">Orchesella dallaii</name>
    <dbReference type="NCBI Taxonomy" id="48710"/>
    <lineage>
        <taxon>Eukaryota</taxon>
        <taxon>Metazoa</taxon>
        <taxon>Ecdysozoa</taxon>
        <taxon>Arthropoda</taxon>
        <taxon>Hexapoda</taxon>
        <taxon>Collembola</taxon>
        <taxon>Entomobryomorpha</taxon>
        <taxon>Entomobryoidea</taxon>
        <taxon>Orchesellidae</taxon>
        <taxon>Orchesellinae</taxon>
        <taxon>Orchesella</taxon>
    </lineage>
</organism>
<accession>A0ABP1QRJ8</accession>
<evidence type="ECO:0000256" key="2">
    <source>
        <dbReference type="SAM" id="SignalP"/>
    </source>
</evidence>